<dbReference type="OrthoDB" id="6443453at2"/>
<dbReference type="Proteomes" id="UP000323454">
    <property type="component" value="Unassembled WGS sequence"/>
</dbReference>
<reference evidence="2 3" key="2">
    <citation type="submission" date="2019-09" db="EMBL/GenBank/DDBJ databases">
        <authorList>
            <person name="Jin C."/>
        </authorList>
    </citation>
    <scope>NUCLEOTIDE SEQUENCE [LARGE SCALE GENOMIC DNA]</scope>
    <source>
        <strain evidence="2 3">AN110305</strain>
    </source>
</reference>
<proteinExistence type="predicted"/>
<keyword evidence="3" id="KW-1185">Reference proteome</keyword>
<dbReference type="AlphaFoldDB" id="A0A5B2XH44"/>
<gene>
    <name evidence="2" type="ORF">F0L68_12780</name>
</gene>
<protein>
    <submittedName>
        <fullName evidence="2">Uncharacterized protein</fullName>
    </submittedName>
</protein>
<reference evidence="2 3" key="1">
    <citation type="submission" date="2019-09" db="EMBL/GenBank/DDBJ databases">
        <title>Goodfellowia gen. nov., a new genus of the Pseudonocardineae related to Actinoalloteichus, containing Goodfellowia coeruleoviolacea gen. nov., comb. nov. gen. nov., comb. nov.</title>
        <authorList>
            <person name="Labeda D."/>
        </authorList>
    </citation>
    <scope>NUCLEOTIDE SEQUENCE [LARGE SCALE GENOMIC DNA]</scope>
    <source>
        <strain evidence="2 3">AN110305</strain>
    </source>
</reference>
<evidence type="ECO:0000256" key="1">
    <source>
        <dbReference type="SAM" id="MobiDB-lite"/>
    </source>
</evidence>
<feature type="compositionally biased region" description="Polar residues" evidence="1">
    <location>
        <begin position="93"/>
        <end position="107"/>
    </location>
</feature>
<sequence length="190" mass="19726">MADVLKYGDKVHLQNGWDNWNGGFLDTNSGDPNAGGSKYGVSTAPTSARATGTGTWEITSASGKAIGAEVITGDVVYLRNLYGGDGGYLDTNSSGNPGSKFGVSTSPGKDRAPGSGRWRVFAETSSPIDSKVREADRVHLLNGWDNWSGGFLDTNGGDANAAGSKYGVSTSDYTDRAAGSGTWRFAKAKA</sequence>
<dbReference type="EMBL" id="VUOB01000022">
    <property type="protein sequence ID" value="KAA2262170.1"/>
    <property type="molecule type" value="Genomic_DNA"/>
</dbReference>
<dbReference type="RefSeq" id="WP_149849753.1">
    <property type="nucleotide sequence ID" value="NZ_VUOB01000022.1"/>
</dbReference>
<accession>A0A5B2XH44</accession>
<feature type="region of interest" description="Disordered" evidence="1">
    <location>
        <begin position="93"/>
        <end position="115"/>
    </location>
</feature>
<comment type="caution">
    <text evidence="2">The sequence shown here is derived from an EMBL/GenBank/DDBJ whole genome shotgun (WGS) entry which is preliminary data.</text>
</comment>
<evidence type="ECO:0000313" key="2">
    <source>
        <dbReference type="EMBL" id="KAA2262170.1"/>
    </source>
</evidence>
<name>A0A5B2XH44_9PSEU</name>
<organism evidence="2 3">
    <name type="scientific">Solihabitans fulvus</name>
    <dbReference type="NCBI Taxonomy" id="1892852"/>
    <lineage>
        <taxon>Bacteria</taxon>
        <taxon>Bacillati</taxon>
        <taxon>Actinomycetota</taxon>
        <taxon>Actinomycetes</taxon>
        <taxon>Pseudonocardiales</taxon>
        <taxon>Pseudonocardiaceae</taxon>
        <taxon>Solihabitans</taxon>
    </lineage>
</organism>
<evidence type="ECO:0000313" key="3">
    <source>
        <dbReference type="Proteomes" id="UP000323454"/>
    </source>
</evidence>